<dbReference type="Pfam" id="PF00172">
    <property type="entry name" value="Zn_clus"/>
    <property type="match status" value="1"/>
</dbReference>
<feature type="region of interest" description="Disordered" evidence="4">
    <location>
        <begin position="1"/>
        <end position="71"/>
    </location>
</feature>
<dbReference type="Proteomes" id="UP000245942">
    <property type="component" value="Unassembled WGS sequence"/>
</dbReference>
<dbReference type="GO" id="GO:0003677">
    <property type="term" value="F:DNA binding"/>
    <property type="evidence" value="ECO:0007669"/>
    <property type="project" value="InterPro"/>
</dbReference>
<evidence type="ECO:0000313" key="6">
    <source>
        <dbReference type="EMBL" id="PWN18210.1"/>
    </source>
</evidence>
<feature type="domain" description="Zn(2)-C6 fungal-type" evidence="5">
    <location>
        <begin position="72"/>
        <end position="101"/>
    </location>
</feature>
<dbReference type="OrthoDB" id="2269373at2759"/>
<evidence type="ECO:0000259" key="5">
    <source>
        <dbReference type="PROSITE" id="PS50048"/>
    </source>
</evidence>
<evidence type="ECO:0000256" key="2">
    <source>
        <dbReference type="ARBA" id="ARBA00022723"/>
    </source>
</evidence>
<dbReference type="GO" id="GO:0006351">
    <property type="term" value="P:DNA-templated transcription"/>
    <property type="evidence" value="ECO:0007669"/>
    <property type="project" value="InterPro"/>
</dbReference>
<accession>A0A316TYT0</accession>
<name>A0A316TYT0_9BASI</name>
<keyword evidence="7" id="KW-1185">Reference proteome</keyword>
<dbReference type="GO" id="GO:0005634">
    <property type="term" value="C:nucleus"/>
    <property type="evidence" value="ECO:0007669"/>
    <property type="project" value="UniProtKB-SubCell"/>
</dbReference>
<dbReference type="EMBL" id="KZ819337">
    <property type="protein sequence ID" value="PWN18210.1"/>
    <property type="molecule type" value="Genomic_DNA"/>
</dbReference>
<dbReference type="RefSeq" id="XP_025345370.1">
    <property type="nucleotide sequence ID" value="XM_025495526.1"/>
</dbReference>
<gene>
    <name evidence="6" type="ORF">BCV69DRAFT_78463</name>
</gene>
<feature type="compositionally biased region" description="Low complexity" evidence="4">
    <location>
        <begin position="152"/>
        <end position="161"/>
    </location>
</feature>
<organism evidence="6 7">
    <name type="scientific">Pseudomicrostroma glucosiphilum</name>
    <dbReference type="NCBI Taxonomy" id="1684307"/>
    <lineage>
        <taxon>Eukaryota</taxon>
        <taxon>Fungi</taxon>
        <taxon>Dikarya</taxon>
        <taxon>Basidiomycota</taxon>
        <taxon>Ustilaginomycotina</taxon>
        <taxon>Exobasidiomycetes</taxon>
        <taxon>Microstromatales</taxon>
        <taxon>Microstromatales incertae sedis</taxon>
        <taxon>Pseudomicrostroma</taxon>
    </lineage>
</organism>
<feature type="compositionally biased region" description="Polar residues" evidence="4">
    <location>
        <begin position="41"/>
        <end position="61"/>
    </location>
</feature>
<proteinExistence type="predicted"/>
<evidence type="ECO:0000256" key="4">
    <source>
        <dbReference type="SAM" id="MobiDB-lite"/>
    </source>
</evidence>
<dbReference type="SUPFAM" id="SSF57701">
    <property type="entry name" value="Zn2/Cys6 DNA-binding domain"/>
    <property type="match status" value="1"/>
</dbReference>
<dbReference type="InterPro" id="IPR007219">
    <property type="entry name" value="XnlR_reg_dom"/>
</dbReference>
<dbReference type="InterPro" id="IPR001138">
    <property type="entry name" value="Zn2Cys6_DnaBD"/>
</dbReference>
<dbReference type="AlphaFoldDB" id="A0A316TYT0"/>
<feature type="region of interest" description="Disordered" evidence="4">
    <location>
        <begin position="94"/>
        <end position="115"/>
    </location>
</feature>
<sequence>MPIDTSFRRPSAGMMLPLKRPRDADTGPGRHGSDGRGGTQSGSSSASPHQQAKTDSASPASSVHRAETSAFSCERCAKRKVKCDKLQPRCSACVRQGAECTPSQPTSADRPRKKRFPEAELLHRIDVYERALRRLGLDVDEVREGKADLSLASASPASQQQRARRNGTTTRDPSPAEAHEDYNQFSALFKDCVDGKKTVDTDEGKNPERHVLKFLDEVWQEDGSLSLLYPPGDAADERAAAPDHPSPFQILNLWQVYLDNAHPVIKVLHAPTMQKKVVDMVAKLSEHGSKDDVAPNGSVNHSKPSFTASDQALIFAMYTAAVCNCHPEDFKSAIGTTRSREEWMQQMRKATRYWLYKCNIYRTSELQVLQALILFLSVLGAAMDPRTLCSFTGLSDRLARRIGLHRDRPAKSDSDPVEVEMRRRIWWEVVLLDQRALEKAGLGSSGLDNNWRVRLPSGVGDTDLATHNGPATPRGTASSEMIFFLVRCEIASFLHEIRLSQGRDVGWTEFSTPQRSLKDKIAQIDELEQLMQERYLVHCDPVHAIQRLAIVFCQGLLSKMRLSAYISEESQQARSAGDAQKGSQGANGTSGTRPAGSQAAHRLTPSTIALRTDMITLCTDALSLVNELLCDPALRRFHSFLHGNKPFVAVLHLLRLLRDHTEGPPVERAWQVLNEAQWMFKGTTSAKCLDKAPMRVRTLICPLLLTAWEARKAAKGQSGREDPPWIANIRMYAARAFMPEQLDARPDAAGRQGIGASNGISTAQAAPRELAVAQTLASQMIDQNSLFTDSDGQPLDVAASERLILPLDESLSAPSIGFSSSTALLDNDFDWEEWFRSSLLGEASFMSGGVVV</sequence>
<dbReference type="Pfam" id="PF04082">
    <property type="entry name" value="Fungal_trans"/>
    <property type="match status" value="1"/>
</dbReference>
<feature type="compositionally biased region" description="Polar residues" evidence="4">
    <location>
        <begin position="581"/>
        <end position="592"/>
    </location>
</feature>
<protein>
    <recommendedName>
        <fullName evidence="5">Zn(2)-C6 fungal-type domain-containing protein</fullName>
    </recommendedName>
</protein>
<dbReference type="PANTHER" id="PTHR31001">
    <property type="entry name" value="UNCHARACTERIZED TRANSCRIPTIONAL REGULATORY PROTEIN"/>
    <property type="match status" value="1"/>
</dbReference>
<dbReference type="STRING" id="1684307.A0A316TYT0"/>
<dbReference type="GeneID" id="37017260"/>
<dbReference type="InterPro" id="IPR036864">
    <property type="entry name" value="Zn2-C6_fun-type_DNA-bd_sf"/>
</dbReference>
<evidence type="ECO:0000313" key="7">
    <source>
        <dbReference type="Proteomes" id="UP000245942"/>
    </source>
</evidence>
<keyword evidence="3" id="KW-0539">Nucleus</keyword>
<reference evidence="6 7" key="1">
    <citation type="journal article" date="2018" name="Mol. Biol. Evol.">
        <title>Broad Genomic Sampling Reveals a Smut Pathogenic Ancestry of the Fungal Clade Ustilaginomycotina.</title>
        <authorList>
            <person name="Kijpornyongpan T."/>
            <person name="Mondo S.J."/>
            <person name="Barry K."/>
            <person name="Sandor L."/>
            <person name="Lee J."/>
            <person name="Lipzen A."/>
            <person name="Pangilinan J."/>
            <person name="LaButti K."/>
            <person name="Hainaut M."/>
            <person name="Henrissat B."/>
            <person name="Grigoriev I.V."/>
            <person name="Spatafora J.W."/>
            <person name="Aime M.C."/>
        </authorList>
    </citation>
    <scope>NUCLEOTIDE SEQUENCE [LARGE SCALE GENOMIC DNA]</scope>
    <source>
        <strain evidence="6 7">MCA 4718</strain>
    </source>
</reference>
<dbReference type="PROSITE" id="PS50048">
    <property type="entry name" value="ZN2_CY6_FUNGAL_2"/>
    <property type="match status" value="1"/>
</dbReference>
<dbReference type="SMART" id="SM00066">
    <property type="entry name" value="GAL4"/>
    <property type="match status" value="1"/>
</dbReference>
<dbReference type="Gene3D" id="4.10.240.10">
    <property type="entry name" value="Zn(2)-C6 fungal-type DNA-binding domain"/>
    <property type="match status" value="1"/>
</dbReference>
<dbReference type="CDD" id="cd12148">
    <property type="entry name" value="fungal_TF_MHR"/>
    <property type="match status" value="1"/>
</dbReference>
<dbReference type="PANTHER" id="PTHR31001:SF85">
    <property type="entry name" value="ZN(II)2CYS6 TRANSCRIPTION FACTOR (EUROFUNG)"/>
    <property type="match status" value="1"/>
</dbReference>
<keyword evidence="2" id="KW-0479">Metal-binding</keyword>
<evidence type="ECO:0000256" key="1">
    <source>
        <dbReference type="ARBA" id="ARBA00004123"/>
    </source>
</evidence>
<feature type="region of interest" description="Disordered" evidence="4">
    <location>
        <begin position="148"/>
        <end position="179"/>
    </location>
</feature>
<comment type="subcellular location">
    <subcellularLocation>
        <location evidence="1">Nucleus</location>
    </subcellularLocation>
</comment>
<dbReference type="GO" id="GO:0008270">
    <property type="term" value="F:zinc ion binding"/>
    <property type="evidence" value="ECO:0007669"/>
    <property type="project" value="InterPro"/>
</dbReference>
<dbReference type="InterPro" id="IPR050613">
    <property type="entry name" value="Sec_Metabolite_Reg"/>
</dbReference>
<evidence type="ECO:0000256" key="3">
    <source>
        <dbReference type="ARBA" id="ARBA00023242"/>
    </source>
</evidence>
<dbReference type="CDD" id="cd00067">
    <property type="entry name" value="GAL4"/>
    <property type="match status" value="1"/>
</dbReference>
<feature type="region of interest" description="Disordered" evidence="4">
    <location>
        <begin position="573"/>
        <end position="601"/>
    </location>
</feature>
<dbReference type="GO" id="GO:0000981">
    <property type="term" value="F:DNA-binding transcription factor activity, RNA polymerase II-specific"/>
    <property type="evidence" value="ECO:0007669"/>
    <property type="project" value="InterPro"/>
</dbReference>
<dbReference type="PROSITE" id="PS00463">
    <property type="entry name" value="ZN2_CY6_FUNGAL_1"/>
    <property type="match status" value="1"/>
</dbReference>